<accession>A0AAV7MKL0</accession>
<feature type="compositionally biased region" description="Basic and acidic residues" evidence="1">
    <location>
        <begin position="32"/>
        <end position="42"/>
    </location>
</feature>
<dbReference type="EMBL" id="JANPWB010000013">
    <property type="protein sequence ID" value="KAJ1103901.1"/>
    <property type="molecule type" value="Genomic_DNA"/>
</dbReference>
<feature type="compositionally biased region" description="Basic residues" evidence="1">
    <location>
        <begin position="43"/>
        <end position="68"/>
    </location>
</feature>
<evidence type="ECO:0000313" key="2">
    <source>
        <dbReference type="EMBL" id="KAJ1103901.1"/>
    </source>
</evidence>
<dbReference type="AlphaFoldDB" id="A0AAV7MKL0"/>
<reference evidence="2" key="1">
    <citation type="journal article" date="2022" name="bioRxiv">
        <title>Sequencing and chromosome-scale assembly of the giantPleurodeles waltlgenome.</title>
        <authorList>
            <person name="Brown T."/>
            <person name="Elewa A."/>
            <person name="Iarovenko S."/>
            <person name="Subramanian E."/>
            <person name="Araus A.J."/>
            <person name="Petzold A."/>
            <person name="Susuki M."/>
            <person name="Suzuki K.-i.T."/>
            <person name="Hayashi T."/>
            <person name="Toyoda A."/>
            <person name="Oliveira C."/>
            <person name="Osipova E."/>
            <person name="Leigh N.D."/>
            <person name="Simon A."/>
            <person name="Yun M.H."/>
        </authorList>
    </citation>
    <scope>NUCLEOTIDE SEQUENCE</scope>
    <source>
        <strain evidence="2">20211129_DDA</strain>
        <tissue evidence="2">Liver</tissue>
    </source>
</reference>
<organism evidence="2 3">
    <name type="scientific">Pleurodeles waltl</name>
    <name type="common">Iberian ribbed newt</name>
    <dbReference type="NCBI Taxonomy" id="8319"/>
    <lineage>
        <taxon>Eukaryota</taxon>
        <taxon>Metazoa</taxon>
        <taxon>Chordata</taxon>
        <taxon>Craniata</taxon>
        <taxon>Vertebrata</taxon>
        <taxon>Euteleostomi</taxon>
        <taxon>Amphibia</taxon>
        <taxon>Batrachia</taxon>
        <taxon>Caudata</taxon>
        <taxon>Salamandroidea</taxon>
        <taxon>Salamandridae</taxon>
        <taxon>Pleurodelinae</taxon>
        <taxon>Pleurodeles</taxon>
    </lineage>
</organism>
<dbReference type="Proteomes" id="UP001066276">
    <property type="component" value="Chromosome 9"/>
</dbReference>
<sequence>MAEVSANSSEVSSVDEDLNETSLDFSGELSLDDTKRNEEGAHCGKRQGKAKTRKNRRSWKIKNRRQKKKADIKVKLKIEKEDENLVFNLSSKELSEQYKSFE</sequence>
<comment type="caution">
    <text evidence="2">The sequence shown here is derived from an EMBL/GenBank/DDBJ whole genome shotgun (WGS) entry which is preliminary data.</text>
</comment>
<evidence type="ECO:0000256" key="1">
    <source>
        <dbReference type="SAM" id="MobiDB-lite"/>
    </source>
</evidence>
<name>A0AAV7MKL0_PLEWA</name>
<gene>
    <name evidence="2" type="ORF">NDU88_001322</name>
</gene>
<protein>
    <submittedName>
        <fullName evidence="2">Uncharacterized protein</fullName>
    </submittedName>
</protein>
<feature type="compositionally biased region" description="Low complexity" evidence="1">
    <location>
        <begin position="1"/>
        <end position="12"/>
    </location>
</feature>
<feature type="region of interest" description="Disordered" evidence="1">
    <location>
        <begin position="1"/>
        <end position="68"/>
    </location>
</feature>
<proteinExistence type="predicted"/>
<keyword evidence="3" id="KW-1185">Reference proteome</keyword>
<evidence type="ECO:0000313" key="3">
    <source>
        <dbReference type="Proteomes" id="UP001066276"/>
    </source>
</evidence>